<reference evidence="2" key="1">
    <citation type="journal article" date="2021" name="Nat. Commun.">
        <title>Genetic determinants of endophytism in the Arabidopsis root mycobiome.</title>
        <authorList>
            <person name="Mesny F."/>
            <person name="Miyauchi S."/>
            <person name="Thiergart T."/>
            <person name="Pickel B."/>
            <person name="Atanasova L."/>
            <person name="Karlsson M."/>
            <person name="Huettel B."/>
            <person name="Barry K.W."/>
            <person name="Haridas S."/>
            <person name="Chen C."/>
            <person name="Bauer D."/>
            <person name="Andreopoulos W."/>
            <person name="Pangilinan J."/>
            <person name="LaButti K."/>
            <person name="Riley R."/>
            <person name="Lipzen A."/>
            <person name="Clum A."/>
            <person name="Drula E."/>
            <person name="Henrissat B."/>
            <person name="Kohler A."/>
            <person name="Grigoriev I.V."/>
            <person name="Martin F.M."/>
            <person name="Hacquard S."/>
        </authorList>
    </citation>
    <scope>NUCLEOTIDE SEQUENCE</scope>
    <source>
        <strain evidence="2">MPI-CAGE-AT-0147</strain>
    </source>
</reference>
<comment type="caution">
    <text evidence="2">The sequence shown here is derived from an EMBL/GenBank/DDBJ whole genome shotgun (WGS) entry which is preliminary data.</text>
</comment>
<protein>
    <submittedName>
        <fullName evidence="2">Uncharacterized protein</fullName>
    </submittedName>
</protein>
<feature type="region of interest" description="Disordered" evidence="1">
    <location>
        <begin position="313"/>
        <end position="343"/>
    </location>
</feature>
<evidence type="ECO:0000313" key="3">
    <source>
        <dbReference type="Proteomes" id="UP000738349"/>
    </source>
</evidence>
<keyword evidence="3" id="KW-1185">Reference proteome</keyword>
<proteinExistence type="predicted"/>
<feature type="compositionally biased region" description="Acidic residues" evidence="1">
    <location>
        <begin position="403"/>
        <end position="413"/>
    </location>
</feature>
<name>A0A9P9FSX2_9HYPO</name>
<evidence type="ECO:0000313" key="2">
    <source>
        <dbReference type="EMBL" id="KAH7176739.1"/>
    </source>
</evidence>
<organism evidence="2 3">
    <name type="scientific">Dactylonectria macrodidyma</name>
    <dbReference type="NCBI Taxonomy" id="307937"/>
    <lineage>
        <taxon>Eukaryota</taxon>
        <taxon>Fungi</taxon>
        <taxon>Dikarya</taxon>
        <taxon>Ascomycota</taxon>
        <taxon>Pezizomycotina</taxon>
        <taxon>Sordariomycetes</taxon>
        <taxon>Hypocreomycetidae</taxon>
        <taxon>Hypocreales</taxon>
        <taxon>Nectriaceae</taxon>
        <taxon>Dactylonectria</taxon>
    </lineage>
</organism>
<sequence>MESQQQSQPVLLSATRRFGRCETFHRFDNLSSGHASVGTKSIGKMTVDCQFLFKKSRWGVLGDGRFPAGIIYLDFNFGPPQGCRVKSATITVTLDDNDECLRPYKARPGRTFHKSDCPVQMTDWYGPRQLAGEQKSHEYKRTMRMAPEINVFGTGAGGVGVDSEKAFKTSSRWTFNGQLLPGKDTWTYKTLKWDLTENDLESQAFRSSRVHTAFAFEHSGQPFLMKVEIEGRLEKWNHRMKSKLKFGQSKHKDEGQTTTMIDFGQLDLFRSRLDELARSLPRAMEMENYEEIPVEIPDAVPAFFQQTLPETDSAANNQTEPQQDEIPQQGTLNNTTQPQHLGAPKIPQRLQDQHYLTPEELTEPTLENLRRVVYALSRPVEQDIIRRPPPASLSSSASTKVEVEEEEEEEGEEQISGKREEPKLELQLVKPGVDQDAMLKILQIPAMLTILQLIARLMDMLGTSSGESKAIT</sequence>
<accession>A0A9P9FSX2</accession>
<dbReference type="AlphaFoldDB" id="A0A9P9FSX2"/>
<dbReference type="EMBL" id="JAGMUV010000001">
    <property type="protein sequence ID" value="KAH7176739.1"/>
    <property type="molecule type" value="Genomic_DNA"/>
</dbReference>
<feature type="region of interest" description="Disordered" evidence="1">
    <location>
        <begin position="386"/>
        <end position="422"/>
    </location>
</feature>
<dbReference type="Proteomes" id="UP000738349">
    <property type="component" value="Unassembled WGS sequence"/>
</dbReference>
<evidence type="ECO:0000256" key="1">
    <source>
        <dbReference type="SAM" id="MobiDB-lite"/>
    </source>
</evidence>
<gene>
    <name evidence="2" type="ORF">EDB81DRAFT_773480</name>
</gene>
<dbReference type="OrthoDB" id="3922785at2759"/>
<feature type="compositionally biased region" description="Polar residues" evidence="1">
    <location>
        <begin position="313"/>
        <end position="339"/>
    </location>
</feature>